<accession>A0A315ZN97</accession>
<keyword evidence="2" id="KW-1185">Reference proteome</keyword>
<comment type="caution">
    <text evidence="1">The sequence shown here is derived from an EMBL/GenBank/DDBJ whole genome shotgun (WGS) entry which is preliminary data.</text>
</comment>
<evidence type="ECO:0000313" key="2">
    <source>
        <dbReference type="Proteomes" id="UP000245469"/>
    </source>
</evidence>
<organism evidence="1 2">
    <name type="scientific">Quadrisphaera granulorum</name>
    <dbReference type="NCBI Taxonomy" id="317664"/>
    <lineage>
        <taxon>Bacteria</taxon>
        <taxon>Bacillati</taxon>
        <taxon>Actinomycetota</taxon>
        <taxon>Actinomycetes</taxon>
        <taxon>Kineosporiales</taxon>
        <taxon>Kineosporiaceae</taxon>
        <taxon>Quadrisphaera</taxon>
    </lineage>
</organism>
<name>A0A315ZN97_9ACTN</name>
<evidence type="ECO:0000313" key="1">
    <source>
        <dbReference type="EMBL" id="PWJ46976.1"/>
    </source>
</evidence>
<proteinExistence type="predicted"/>
<reference evidence="1 2" key="1">
    <citation type="submission" date="2018-03" db="EMBL/GenBank/DDBJ databases">
        <title>Genomic Encyclopedia of Archaeal and Bacterial Type Strains, Phase II (KMG-II): from individual species to whole genera.</title>
        <authorList>
            <person name="Goeker M."/>
        </authorList>
    </citation>
    <scope>NUCLEOTIDE SEQUENCE [LARGE SCALE GENOMIC DNA]</scope>
    <source>
        <strain evidence="1 2">DSM 44889</strain>
    </source>
</reference>
<dbReference type="OrthoDB" id="121137at2"/>
<dbReference type="AlphaFoldDB" id="A0A315ZN97"/>
<gene>
    <name evidence="1" type="ORF">BXY45_14313</name>
</gene>
<protein>
    <submittedName>
        <fullName evidence="1">Uncharacterized protein</fullName>
    </submittedName>
</protein>
<dbReference type="EMBL" id="QGDQ01000043">
    <property type="protein sequence ID" value="PWJ46976.1"/>
    <property type="molecule type" value="Genomic_DNA"/>
</dbReference>
<sequence>MGREAVTRVELTTVDGGGAEALAGEAKVLLEAAELVLRAPFRRRFATAQITDVVVDGDVLRLRCGPDEVALHLGGRAAVSWAKAIATPPPSLRQKLGLADGARPLLVGDTDDAALLEALKGTTTTDRAAADLLVACVATADDLLAALDVHADGPPVPVWVVYPKGKGVMFGDAAVREVLRGRGFRDTKTCAVSDRLTATRYQLGGR</sequence>
<dbReference type="Proteomes" id="UP000245469">
    <property type="component" value="Unassembled WGS sequence"/>
</dbReference>